<feature type="transmembrane region" description="Helical" evidence="1">
    <location>
        <begin position="63"/>
        <end position="82"/>
    </location>
</feature>
<sequence>MGMFRLYQITLIVSTLALCWLGMQVVHETGHVLTAWGSGERVDRVVLHPLTISRTDATHDHHPLLTIWGGPIFGTLLPLCVSALSKLACPGLTYLLRFFAGFCLISNGAYLGVGSLEGVGDAGDLLRYGAARWTLIAFGLICVPSGLFLWHGLGPHFGLGEAKGRVDRRTTLRTLGLLLAVVLIEVIVDRR</sequence>
<evidence type="ECO:0000313" key="2">
    <source>
        <dbReference type="EMBL" id="XBH06256.1"/>
    </source>
</evidence>
<proteinExistence type="predicted"/>
<accession>A0AAU7CNT3</accession>
<feature type="transmembrane region" description="Helical" evidence="1">
    <location>
        <begin position="94"/>
        <end position="113"/>
    </location>
</feature>
<protein>
    <recommendedName>
        <fullName evidence="3">Peptidase M50 domain-containing protein</fullName>
    </recommendedName>
</protein>
<name>A0AAU7CNT3_9BACT</name>
<organism evidence="2">
    <name type="scientific">Singulisphaera sp. Ch08</name>
    <dbReference type="NCBI Taxonomy" id="3120278"/>
    <lineage>
        <taxon>Bacteria</taxon>
        <taxon>Pseudomonadati</taxon>
        <taxon>Planctomycetota</taxon>
        <taxon>Planctomycetia</taxon>
        <taxon>Isosphaerales</taxon>
        <taxon>Isosphaeraceae</taxon>
        <taxon>Singulisphaera</taxon>
    </lineage>
</organism>
<keyword evidence="1" id="KW-0472">Membrane</keyword>
<keyword evidence="1" id="KW-1133">Transmembrane helix</keyword>
<keyword evidence="1" id="KW-0812">Transmembrane</keyword>
<evidence type="ECO:0000256" key="1">
    <source>
        <dbReference type="SAM" id="Phobius"/>
    </source>
</evidence>
<reference evidence="2" key="1">
    <citation type="submission" date="2024-05" db="EMBL/GenBank/DDBJ databases">
        <title>Planctomycetes of the genus Singulisphaera possess chitinolytic capabilities.</title>
        <authorList>
            <person name="Ivanova A."/>
        </authorList>
    </citation>
    <scope>NUCLEOTIDE SEQUENCE</scope>
    <source>
        <strain evidence="2">Ch08T</strain>
    </source>
</reference>
<dbReference type="AlphaFoldDB" id="A0AAU7CNT3"/>
<dbReference type="RefSeq" id="WP_406699107.1">
    <property type="nucleotide sequence ID" value="NZ_CP155447.1"/>
</dbReference>
<dbReference type="EMBL" id="CP155447">
    <property type="protein sequence ID" value="XBH06256.1"/>
    <property type="molecule type" value="Genomic_DNA"/>
</dbReference>
<feature type="transmembrane region" description="Helical" evidence="1">
    <location>
        <begin position="171"/>
        <end position="188"/>
    </location>
</feature>
<feature type="transmembrane region" description="Helical" evidence="1">
    <location>
        <begin position="133"/>
        <end position="150"/>
    </location>
</feature>
<gene>
    <name evidence="2" type="ORF">V5E97_09525</name>
</gene>
<evidence type="ECO:0008006" key="3">
    <source>
        <dbReference type="Google" id="ProtNLM"/>
    </source>
</evidence>